<reference evidence="3" key="1">
    <citation type="submission" date="2023-07" db="EMBL/GenBank/DDBJ databases">
        <title>30 novel species of actinomycetes from the DSMZ collection.</title>
        <authorList>
            <person name="Nouioui I."/>
        </authorList>
    </citation>
    <scope>NUCLEOTIDE SEQUENCE [LARGE SCALE GENOMIC DNA]</scope>
    <source>
        <strain evidence="3">DSM 41886</strain>
    </source>
</reference>
<dbReference type="EMBL" id="JAVREV010000016">
    <property type="protein sequence ID" value="MDT0446052.1"/>
    <property type="molecule type" value="Genomic_DNA"/>
</dbReference>
<dbReference type="RefSeq" id="WP_311620215.1">
    <property type="nucleotide sequence ID" value="NZ_JAVREV010000016.1"/>
</dbReference>
<name>A0ABU2SAP9_9ACTN</name>
<comment type="caution">
    <text evidence="2">The sequence shown here is derived from an EMBL/GenBank/DDBJ whole genome shotgun (WGS) entry which is preliminary data.</text>
</comment>
<proteinExistence type="predicted"/>
<evidence type="ECO:0000313" key="3">
    <source>
        <dbReference type="Proteomes" id="UP001183615"/>
    </source>
</evidence>
<dbReference type="Proteomes" id="UP001183615">
    <property type="component" value="Unassembled WGS sequence"/>
</dbReference>
<feature type="region of interest" description="Disordered" evidence="1">
    <location>
        <begin position="1"/>
        <end position="42"/>
    </location>
</feature>
<evidence type="ECO:0000256" key="1">
    <source>
        <dbReference type="SAM" id="MobiDB-lite"/>
    </source>
</evidence>
<keyword evidence="3" id="KW-1185">Reference proteome</keyword>
<organism evidence="2 3">
    <name type="scientific">Streptomyces johnsoniae</name>
    <dbReference type="NCBI Taxonomy" id="3075532"/>
    <lineage>
        <taxon>Bacteria</taxon>
        <taxon>Bacillati</taxon>
        <taxon>Actinomycetota</taxon>
        <taxon>Actinomycetes</taxon>
        <taxon>Kitasatosporales</taxon>
        <taxon>Streptomycetaceae</taxon>
        <taxon>Streptomyces</taxon>
    </lineage>
</organism>
<feature type="compositionally biased region" description="Basic and acidic residues" evidence="1">
    <location>
        <begin position="14"/>
        <end position="23"/>
    </location>
</feature>
<evidence type="ECO:0000313" key="2">
    <source>
        <dbReference type="EMBL" id="MDT0446052.1"/>
    </source>
</evidence>
<gene>
    <name evidence="2" type="ORF">RM779_26165</name>
</gene>
<sequence>MSETGPPETGSPARDAKHDRSGRETGPPDEEDLGAQLAGLNKRIDEHLKRLAGT</sequence>
<protein>
    <submittedName>
        <fullName evidence="2">Uncharacterized protein</fullName>
    </submittedName>
</protein>
<accession>A0ABU2SAP9</accession>